<organism evidence="1 2">
    <name type="scientific">Cyphomyrmex costatus</name>
    <dbReference type="NCBI Taxonomy" id="456900"/>
    <lineage>
        <taxon>Eukaryota</taxon>
        <taxon>Metazoa</taxon>
        <taxon>Ecdysozoa</taxon>
        <taxon>Arthropoda</taxon>
        <taxon>Hexapoda</taxon>
        <taxon>Insecta</taxon>
        <taxon>Pterygota</taxon>
        <taxon>Neoptera</taxon>
        <taxon>Endopterygota</taxon>
        <taxon>Hymenoptera</taxon>
        <taxon>Apocrita</taxon>
        <taxon>Aculeata</taxon>
        <taxon>Formicoidea</taxon>
        <taxon>Formicidae</taxon>
        <taxon>Myrmicinae</taxon>
        <taxon>Cyphomyrmex</taxon>
    </lineage>
</organism>
<proteinExistence type="predicted"/>
<dbReference type="AlphaFoldDB" id="A0A195CTX5"/>
<evidence type="ECO:0000313" key="1">
    <source>
        <dbReference type="EMBL" id="KYN04110.1"/>
    </source>
</evidence>
<sequence>MTADSLFETTSIPGHLAPTPERLERLLSKQTLEELYEVEEQPFARAARSKVKNEVSLYKRKIQFTKDSCAQKRSMLNGSKRFRSSSRASGHLYRGPARALFVKESAPTARSRSICTSDHLSEYLMVPLDFVEVGESRDLSPRVIVFSDERKPESGIIPHAARLKDISVHARVSTRTIPIENPVINHGTVHNLNSFYPNRGNANLRFNGPANFRHTIRYVRASVGSATPDNAN</sequence>
<name>A0A195CTX5_9HYME</name>
<evidence type="ECO:0000313" key="2">
    <source>
        <dbReference type="Proteomes" id="UP000078542"/>
    </source>
</evidence>
<accession>A0A195CTX5</accession>
<gene>
    <name evidence="1" type="ORF">ALC62_04874</name>
</gene>
<keyword evidence="2" id="KW-1185">Reference proteome</keyword>
<reference evidence="1 2" key="1">
    <citation type="submission" date="2016-03" db="EMBL/GenBank/DDBJ databases">
        <title>Cyphomyrmex costatus WGS genome.</title>
        <authorList>
            <person name="Nygaard S."/>
            <person name="Hu H."/>
            <person name="Boomsma J."/>
            <person name="Zhang G."/>
        </authorList>
    </citation>
    <scope>NUCLEOTIDE SEQUENCE [LARGE SCALE GENOMIC DNA]</scope>
    <source>
        <strain evidence="1">MS0001</strain>
        <tissue evidence="1">Whole body</tissue>
    </source>
</reference>
<dbReference type="Proteomes" id="UP000078542">
    <property type="component" value="Unassembled WGS sequence"/>
</dbReference>
<protein>
    <submittedName>
        <fullName evidence="1">Uncharacterized protein</fullName>
    </submittedName>
</protein>
<dbReference type="EMBL" id="KQ977279">
    <property type="protein sequence ID" value="KYN04110.1"/>
    <property type="molecule type" value="Genomic_DNA"/>
</dbReference>